<gene>
    <name evidence="2" type="ORF">BRADI_2g02827v3</name>
</gene>
<feature type="compositionally biased region" description="Basic residues" evidence="1">
    <location>
        <begin position="91"/>
        <end position="104"/>
    </location>
</feature>
<dbReference type="EMBL" id="CM000881">
    <property type="protein sequence ID" value="PNT69912.1"/>
    <property type="molecule type" value="Genomic_DNA"/>
</dbReference>
<dbReference type="AlphaFoldDB" id="A0A2K2D6K2"/>
<feature type="compositionally biased region" description="Basic and acidic residues" evidence="1">
    <location>
        <begin position="76"/>
        <end position="90"/>
    </location>
</feature>
<keyword evidence="4" id="KW-1185">Reference proteome</keyword>
<evidence type="ECO:0000313" key="2">
    <source>
        <dbReference type="EMBL" id="PNT69912.1"/>
    </source>
</evidence>
<evidence type="ECO:0000256" key="1">
    <source>
        <dbReference type="SAM" id="MobiDB-lite"/>
    </source>
</evidence>
<reference evidence="2" key="2">
    <citation type="submission" date="2017-06" db="EMBL/GenBank/DDBJ databases">
        <title>WGS assembly of Brachypodium distachyon.</title>
        <authorList>
            <consortium name="The International Brachypodium Initiative"/>
            <person name="Lucas S."/>
            <person name="Harmon-Smith M."/>
            <person name="Lail K."/>
            <person name="Tice H."/>
            <person name="Grimwood J."/>
            <person name="Bruce D."/>
            <person name="Barry K."/>
            <person name="Shu S."/>
            <person name="Lindquist E."/>
            <person name="Wang M."/>
            <person name="Pitluck S."/>
            <person name="Vogel J.P."/>
            <person name="Garvin D.F."/>
            <person name="Mockler T.C."/>
            <person name="Schmutz J."/>
            <person name="Rokhsar D."/>
            <person name="Bevan M.W."/>
        </authorList>
    </citation>
    <scope>NUCLEOTIDE SEQUENCE</scope>
    <source>
        <strain evidence="2">Bd21</strain>
    </source>
</reference>
<dbReference type="InParanoid" id="A0A2K2D6K2"/>
<accession>A0A2K2D6K2</accession>
<dbReference type="Proteomes" id="UP000008810">
    <property type="component" value="Chromosome 2"/>
</dbReference>
<organism evidence="2">
    <name type="scientific">Brachypodium distachyon</name>
    <name type="common">Purple false brome</name>
    <name type="synonym">Trachynia distachya</name>
    <dbReference type="NCBI Taxonomy" id="15368"/>
    <lineage>
        <taxon>Eukaryota</taxon>
        <taxon>Viridiplantae</taxon>
        <taxon>Streptophyta</taxon>
        <taxon>Embryophyta</taxon>
        <taxon>Tracheophyta</taxon>
        <taxon>Spermatophyta</taxon>
        <taxon>Magnoliopsida</taxon>
        <taxon>Liliopsida</taxon>
        <taxon>Poales</taxon>
        <taxon>Poaceae</taxon>
        <taxon>BOP clade</taxon>
        <taxon>Pooideae</taxon>
        <taxon>Stipodae</taxon>
        <taxon>Brachypodieae</taxon>
        <taxon>Brachypodium</taxon>
    </lineage>
</organism>
<proteinExistence type="predicted"/>
<evidence type="ECO:0000313" key="4">
    <source>
        <dbReference type="Proteomes" id="UP000008810"/>
    </source>
</evidence>
<reference evidence="3" key="3">
    <citation type="submission" date="2018-08" db="UniProtKB">
        <authorList>
            <consortium name="EnsemblPlants"/>
        </authorList>
    </citation>
    <scope>IDENTIFICATION</scope>
    <source>
        <strain evidence="3">cv. Bd21</strain>
    </source>
</reference>
<dbReference type="EnsemblPlants" id="PNT69912">
    <property type="protein sequence ID" value="PNT69912"/>
    <property type="gene ID" value="BRADI_2g02827v3"/>
</dbReference>
<protein>
    <submittedName>
        <fullName evidence="2 3">Uncharacterized protein</fullName>
    </submittedName>
</protein>
<evidence type="ECO:0000313" key="3">
    <source>
        <dbReference type="EnsemblPlants" id="PNT69912"/>
    </source>
</evidence>
<feature type="region of interest" description="Disordered" evidence="1">
    <location>
        <begin position="76"/>
        <end position="104"/>
    </location>
</feature>
<feature type="region of interest" description="Disordered" evidence="1">
    <location>
        <begin position="24"/>
        <end position="43"/>
    </location>
</feature>
<reference evidence="2 3" key="1">
    <citation type="journal article" date="2010" name="Nature">
        <title>Genome sequencing and analysis of the model grass Brachypodium distachyon.</title>
        <authorList>
            <consortium name="International Brachypodium Initiative"/>
        </authorList>
    </citation>
    <scope>NUCLEOTIDE SEQUENCE [LARGE SCALE GENOMIC DNA]</scope>
    <source>
        <strain evidence="2 3">Bd21</strain>
    </source>
</reference>
<name>A0A2K2D6K2_BRADI</name>
<sequence>MQDEPSMKVMENNCMNQHRVKELQRSQQEVKKREVWRTKPPDPRYVHGSLSQVSSYMEIVKGQVWIRTKKRTELRKCNEVKKNSKHEEKKKVRNGRAQKIQGHH</sequence>
<dbReference type="Gramene" id="PNT69912">
    <property type="protein sequence ID" value="PNT69912"/>
    <property type="gene ID" value="BRADI_2g02827v3"/>
</dbReference>